<dbReference type="Proteomes" id="UP001299068">
    <property type="component" value="Unassembled WGS sequence"/>
</dbReference>
<reference evidence="2 3" key="1">
    <citation type="journal article" date="2021" name="Cell Host Microbe">
        <title>in vivo commensal control of Clostridioides difficile virulence.</title>
        <authorList>
            <person name="Girinathan B.P."/>
            <person name="Dibenedetto N."/>
            <person name="Worley J.N."/>
            <person name="Peltier J."/>
            <person name="Arrieta-Ortiz M.L."/>
            <person name="Rupa Christinal Immanuel S."/>
            <person name="Lavin R."/>
            <person name="Delaney M.L."/>
            <person name="Cummins C."/>
            <person name="Hoffmann M."/>
            <person name="Luo Y."/>
            <person name="Gonzalez-Escalona N."/>
            <person name="Allard M."/>
            <person name="Onderdonk A.B."/>
            <person name="Gerber G.K."/>
            <person name="Sonenshein A.L."/>
            <person name="Baliga N."/>
            <person name="Dupuy B."/>
            <person name="Bry L."/>
        </authorList>
    </citation>
    <scope>NUCLEOTIDE SEQUENCE [LARGE SCALE GENOMIC DNA]</scope>
    <source>
        <strain evidence="2 3">DSM 599</strain>
    </source>
</reference>
<keyword evidence="3" id="KW-1185">Reference proteome</keyword>
<evidence type="ECO:0000256" key="1">
    <source>
        <dbReference type="SAM" id="Phobius"/>
    </source>
</evidence>
<accession>A0ABS7KVZ4</accession>
<name>A0ABS7KVZ4_CLOSR</name>
<keyword evidence="1" id="KW-0812">Transmembrane</keyword>
<evidence type="ECO:0000313" key="3">
    <source>
        <dbReference type="Proteomes" id="UP001299068"/>
    </source>
</evidence>
<comment type="caution">
    <text evidence="2">The sequence shown here is derived from an EMBL/GenBank/DDBJ whole genome shotgun (WGS) entry which is preliminary data.</text>
</comment>
<sequence>MNRNFIPEKFIEKQDKKYKRSINRGLLMILICNLLILPINISNIIENKKNINNVEIENSIDNKISYSKKEILKWIEVLDLYASFGEIKNNSGEILMINDKYLKDIKENLDIIKINNYDEGYSLNVVGDNK</sequence>
<keyword evidence="1" id="KW-1133">Transmembrane helix</keyword>
<keyword evidence="1" id="KW-0472">Membrane</keyword>
<organism evidence="2 3">
    <name type="scientific">Clostridium sardiniense</name>
    <name type="common">Clostridium absonum</name>
    <dbReference type="NCBI Taxonomy" id="29369"/>
    <lineage>
        <taxon>Bacteria</taxon>
        <taxon>Bacillati</taxon>
        <taxon>Bacillota</taxon>
        <taxon>Clostridia</taxon>
        <taxon>Eubacteriales</taxon>
        <taxon>Clostridiaceae</taxon>
        <taxon>Clostridium</taxon>
    </lineage>
</organism>
<gene>
    <name evidence="2" type="ORF">K5V21_05170</name>
</gene>
<proteinExistence type="predicted"/>
<dbReference type="EMBL" id="JAIKTU010000004">
    <property type="protein sequence ID" value="MBY0754842.1"/>
    <property type="molecule type" value="Genomic_DNA"/>
</dbReference>
<feature type="transmembrane region" description="Helical" evidence="1">
    <location>
        <begin position="21"/>
        <end position="41"/>
    </location>
</feature>
<protein>
    <submittedName>
        <fullName evidence="2">Uncharacterized protein</fullName>
    </submittedName>
</protein>
<evidence type="ECO:0000313" key="2">
    <source>
        <dbReference type="EMBL" id="MBY0754842.1"/>
    </source>
</evidence>
<dbReference type="RefSeq" id="WP_221859720.1">
    <property type="nucleotide sequence ID" value="NZ_JAIKTU010000004.1"/>
</dbReference>